<name>A0A918AJ86_9PSEU</name>
<feature type="domain" description="Helix-turn-helix" evidence="1">
    <location>
        <begin position="65"/>
        <end position="114"/>
    </location>
</feature>
<reference evidence="2" key="1">
    <citation type="journal article" date="2014" name="Int. J. Syst. Evol. Microbiol.">
        <title>Complete genome sequence of Corynebacterium casei LMG S-19264T (=DSM 44701T), isolated from a smear-ripened cheese.</title>
        <authorList>
            <consortium name="US DOE Joint Genome Institute (JGI-PGF)"/>
            <person name="Walter F."/>
            <person name="Albersmeier A."/>
            <person name="Kalinowski J."/>
            <person name="Ruckert C."/>
        </authorList>
    </citation>
    <scope>NUCLEOTIDE SEQUENCE</scope>
    <source>
        <strain evidence="2">JCM 3313</strain>
    </source>
</reference>
<sequence length="152" mass="16864">MPPASPESLSPWVAALARHGHENASLIAPDGTRLELPPEVFEVLRDVVAAMSQGLAITVAPQHTVLTTSEAAHLLGVSRPTLVRLLEAGEIPYEQPNRHRRVRLADLLAYRERARRSRAAGLDDMVRTSEEDGLYDIPLDEPFERMPTDDDR</sequence>
<dbReference type="SUPFAM" id="SSF46955">
    <property type="entry name" value="Putative DNA-binding domain"/>
    <property type="match status" value="1"/>
</dbReference>
<dbReference type="InterPro" id="IPR010093">
    <property type="entry name" value="SinI_DNA-bd"/>
</dbReference>
<dbReference type="InterPro" id="IPR041657">
    <property type="entry name" value="HTH_17"/>
</dbReference>
<dbReference type="EMBL" id="BMRG01000001">
    <property type="protein sequence ID" value="GGP39514.1"/>
    <property type="molecule type" value="Genomic_DNA"/>
</dbReference>
<dbReference type="AlphaFoldDB" id="A0A918AJ86"/>
<evidence type="ECO:0000313" key="2">
    <source>
        <dbReference type="EMBL" id="GGP39514.1"/>
    </source>
</evidence>
<proteinExistence type="predicted"/>
<accession>A0A918AJ86</accession>
<organism evidence="2 3">
    <name type="scientific">Saccharothrix coeruleofusca</name>
    <dbReference type="NCBI Taxonomy" id="33919"/>
    <lineage>
        <taxon>Bacteria</taxon>
        <taxon>Bacillati</taxon>
        <taxon>Actinomycetota</taxon>
        <taxon>Actinomycetes</taxon>
        <taxon>Pseudonocardiales</taxon>
        <taxon>Pseudonocardiaceae</taxon>
        <taxon>Saccharothrix</taxon>
    </lineage>
</organism>
<evidence type="ECO:0000313" key="3">
    <source>
        <dbReference type="Proteomes" id="UP000639606"/>
    </source>
</evidence>
<evidence type="ECO:0000259" key="1">
    <source>
        <dbReference type="Pfam" id="PF12728"/>
    </source>
</evidence>
<reference evidence="2" key="2">
    <citation type="submission" date="2020-09" db="EMBL/GenBank/DDBJ databases">
        <authorList>
            <person name="Sun Q."/>
            <person name="Ohkuma M."/>
        </authorList>
    </citation>
    <scope>NUCLEOTIDE SEQUENCE</scope>
    <source>
        <strain evidence="2">JCM 3313</strain>
    </source>
</reference>
<gene>
    <name evidence="2" type="ORF">GCM10010185_08840</name>
</gene>
<dbReference type="InterPro" id="IPR009061">
    <property type="entry name" value="DNA-bd_dom_put_sf"/>
</dbReference>
<dbReference type="NCBIfam" id="TIGR01764">
    <property type="entry name" value="excise"/>
    <property type="match status" value="1"/>
</dbReference>
<dbReference type="Pfam" id="PF12728">
    <property type="entry name" value="HTH_17"/>
    <property type="match status" value="1"/>
</dbReference>
<dbReference type="Proteomes" id="UP000639606">
    <property type="component" value="Unassembled WGS sequence"/>
</dbReference>
<dbReference type="GO" id="GO:0003677">
    <property type="term" value="F:DNA binding"/>
    <property type="evidence" value="ECO:0007669"/>
    <property type="project" value="InterPro"/>
</dbReference>
<comment type="caution">
    <text evidence="2">The sequence shown here is derived from an EMBL/GenBank/DDBJ whole genome shotgun (WGS) entry which is preliminary data.</text>
</comment>
<protein>
    <recommendedName>
        <fullName evidence="1">Helix-turn-helix domain-containing protein</fullName>
    </recommendedName>
</protein>
<keyword evidence="3" id="KW-1185">Reference proteome</keyword>